<evidence type="ECO:0000256" key="2">
    <source>
        <dbReference type="ARBA" id="ARBA00023015"/>
    </source>
</evidence>
<dbReference type="Pfam" id="PF00907">
    <property type="entry name" value="T-box"/>
    <property type="match status" value="1"/>
</dbReference>
<protein>
    <submittedName>
        <fullName evidence="10">T-box transcription factor TBX20-like</fullName>
    </submittedName>
</protein>
<dbReference type="PROSITE" id="PS01283">
    <property type="entry name" value="TBOX_1"/>
    <property type="match status" value="1"/>
</dbReference>
<evidence type="ECO:0000256" key="6">
    <source>
        <dbReference type="PROSITE-ProRule" id="PRU00201"/>
    </source>
</evidence>
<evidence type="ECO:0000313" key="10">
    <source>
        <dbReference type="RefSeq" id="XP_022244148.1"/>
    </source>
</evidence>
<dbReference type="RefSeq" id="XP_022244148.1">
    <property type="nucleotide sequence ID" value="XM_022388440.1"/>
</dbReference>
<proteinExistence type="predicted"/>
<comment type="subcellular location">
    <subcellularLocation>
        <location evidence="1 6">Nucleus</location>
    </subcellularLocation>
</comment>
<dbReference type="Proteomes" id="UP000694941">
    <property type="component" value="Unplaced"/>
</dbReference>
<evidence type="ECO:0000256" key="3">
    <source>
        <dbReference type="ARBA" id="ARBA00023125"/>
    </source>
</evidence>
<name>A0ABM1SKJ2_LIMPO</name>
<dbReference type="SUPFAM" id="SSF49417">
    <property type="entry name" value="p53-like transcription factors"/>
    <property type="match status" value="1"/>
</dbReference>
<comment type="caution">
    <text evidence="6">Lacks conserved residue(s) required for the propagation of feature annotation.</text>
</comment>
<dbReference type="PROSITE" id="PS50252">
    <property type="entry name" value="TBOX_3"/>
    <property type="match status" value="1"/>
</dbReference>
<evidence type="ECO:0000256" key="4">
    <source>
        <dbReference type="ARBA" id="ARBA00023163"/>
    </source>
</evidence>
<evidence type="ECO:0000259" key="8">
    <source>
        <dbReference type="PROSITE" id="PS50252"/>
    </source>
</evidence>
<dbReference type="PRINTS" id="PR00937">
    <property type="entry name" value="TBOX"/>
</dbReference>
<dbReference type="InterPro" id="IPR046360">
    <property type="entry name" value="T-box_DNA-bd"/>
</dbReference>
<dbReference type="InterPro" id="IPR008967">
    <property type="entry name" value="p53-like_TF_DNA-bd_sf"/>
</dbReference>
<dbReference type="SMART" id="SM00425">
    <property type="entry name" value="TBOX"/>
    <property type="match status" value="1"/>
</dbReference>
<keyword evidence="3 6" id="KW-0238">DNA-binding</keyword>
<dbReference type="InterPro" id="IPR018186">
    <property type="entry name" value="TF_T-box_CS"/>
</dbReference>
<organism evidence="9 10">
    <name type="scientific">Limulus polyphemus</name>
    <name type="common">Atlantic horseshoe crab</name>
    <dbReference type="NCBI Taxonomy" id="6850"/>
    <lineage>
        <taxon>Eukaryota</taxon>
        <taxon>Metazoa</taxon>
        <taxon>Ecdysozoa</taxon>
        <taxon>Arthropoda</taxon>
        <taxon>Chelicerata</taxon>
        <taxon>Merostomata</taxon>
        <taxon>Xiphosura</taxon>
        <taxon>Limulidae</taxon>
        <taxon>Limulus</taxon>
    </lineage>
</organism>
<dbReference type="InterPro" id="IPR001699">
    <property type="entry name" value="TF_T-box"/>
</dbReference>
<sequence length="526" mass="59409">MRKAPITSPCAMTTPKSSVKATDFSIAAIMARQGPKFCAPLAAEKDAVISVFLHLLIQCLLSRISEIPTPLEHHQSEDVNTELQYAPSSPEEILTESSRPSLPLKLDENDNDMRISSSIKEDDGVFMSSDESIGSRFMSEGSQNKRQKKADPNTCSSVLCNCEELNNTECYLENKELWDKFFEQGTEMIITKLGRRMFPTIRVCFSGLNPATKYAVLLDVVPVDNKRYRYVYHQSSWQVAGKANPPSLARLYPHRDSPFTGDQLKKQVVSFENVKLTNNDMNKHDQIVLNSMHKYQPRIHLVRKKNFPNTPISDLETEDFRTFVFPETLFTAVTAYQNQLITKLKIDSNPFAKGFRESSRITGIEREIIESESSRTQFPSFLDVDAADVLFHSKTTTLSLTPGPPVMWKPSNDPTALTSKDLYNTTASKPNYIPNTYSFYNLSVDPLLISLPYQVRTHRVLNTSRRFGHFSEMTSLARLGVISTSANSTTLLRPVPDSHSDSVLSSGVYRYAPYYVTKNKRFCDAL</sequence>
<dbReference type="PANTHER" id="PTHR11267">
    <property type="entry name" value="T-BOX PROTEIN-RELATED"/>
    <property type="match status" value="1"/>
</dbReference>
<keyword evidence="2" id="KW-0805">Transcription regulation</keyword>
<keyword evidence="4" id="KW-0804">Transcription</keyword>
<evidence type="ECO:0000256" key="1">
    <source>
        <dbReference type="ARBA" id="ARBA00004123"/>
    </source>
</evidence>
<dbReference type="InterPro" id="IPR036960">
    <property type="entry name" value="T-box_sf"/>
</dbReference>
<gene>
    <name evidence="10" type="primary">LOC106461471</name>
</gene>
<dbReference type="Gene3D" id="2.60.40.820">
    <property type="entry name" value="Transcription factor, T-box"/>
    <property type="match status" value="1"/>
</dbReference>
<dbReference type="GeneID" id="106461471"/>
<keyword evidence="9" id="KW-1185">Reference proteome</keyword>
<feature type="region of interest" description="Disordered" evidence="7">
    <location>
        <begin position="73"/>
        <end position="107"/>
    </location>
</feature>
<reference evidence="10" key="1">
    <citation type="submission" date="2025-08" db="UniProtKB">
        <authorList>
            <consortium name="RefSeq"/>
        </authorList>
    </citation>
    <scope>IDENTIFICATION</scope>
    <source>
        <tissue evidence="10">Muscle</tissue>
    </source>
</reference>
<dbReference type="PANTHER" id="PTHR11267:SF190">
    <property type="entry name" value="T-BOX TRANSCRIPTION FACTOR TBX20"/>
    <property type="match status" value="1"/>
</dbReference>
<feature type="domain" description="T-box" evidence="8">
    <location>
        <begin position="172"/>
        <end position="357"/>
    </location>
</feature>
<evidence type="ECO:0000256" key="7">
    <source>
        <dbReference type="SAM" id="MobiDB-lite"/>
    </source>
</evidence>
<keyword evidence="5 6" id="KW-0539">Nucleus</keyword>
<evidence type="ECO:0000313" key="9">
    <source>
        <dbReference type="Proteomes" id="UP000694941"/>
    </source>
</evidence>
<accession>A0ABM1SKJ2</accession>
<evidence type="ECO:0000256" key="5">
    <source>
        <dbReference type="ARBA" id="ARBA00023242"/>
    </source>
</evidence>